<dbReference type="Pfam" id="PF00561">
    <property type="entry name" value="Abhydrolase_1"/>
    <property type="match status" value="1"/>
</dbReference>
<sequence length="243" mass="27047">MKTAVQSGARMGGRLVMNEMLSFLVFSALDVVDMILCYVYKVADFLIEAEWKACYCSSPVKEITVSKIVRLTCSKLQLEEISDTLSLVSKSTAAIRSSLLIKMRGKMLFSFMGLYRRLRFGVETLYPKFSKSTKSKYRLFAMDLLGFGRSPKPTDSLYTLREHLEMIQPSVLVPYDVKSFHIVARSLGCILALALAVSHPSAIKSLTLLAPVGEAATQHMMRRVARVAGDRVRGVDGVLVRAH</sequence>
<dbReference type="GO" id="GO:0016787">
    <property type="term" value="F:hydrolase activity"/>
    <property type="evidence" value="ECO:0007669"/>
    <property type="project" value="UniProtKB-ARBA"/>
</dbReference>
<dbReference type="Proteomes" id="UP000298416">
    <property type="component" value="Unassembled WGS sequence"/>
</dbReference>
<dbReference type="PANTHER" id="PTHR43689">
    <property type="entry name" value="HYDROLASE"/>
    <property type="match status" value="1"/>
</dbReference>
<proteinExistence type="predicted"/>
<accession>A0A8X8ZK85</accession>
<keyword evidence="1" id="KW-0472">Membrane</keyword>
<evidence type="ECO:0000259" key="2">
    <source>
        <dbReference type="Pfam" id="PF00561"/>
    </source>
</evidence>
<dbReference type="InterPro" id="IPR000073">
    <property type="entry name" value="AB_hydrolase_1"/>
</dbReference>
<protein>
    <recommendedName>
        <fullName evidence="2">AB hydrolase-1 domain-containing protein</fullName>
    </recommendedName>
</protein>
<keyword evidence="1" id="KW-1133">Transmembrane helix</keyword>
<dbReference type="PANTHER" id="PTHR43689:SF59">
    <property type="entry name" value="AMINOACRYLATE HYDROLASE RUTD"/>
    <property type="match status" value="1"/>
</dbReference>
<dbReference type="PRINTS" id="PR00111">
    <property type="entry name" value="ABHYDROLASE"/>
</dbReference>
<evidence type="ECO:0000313" key="3">
    <source>
        <dbReference type="EMBL" id="KAG6407741.1"/>
    </source>
</evidence>
<evidence type="ECO:0000256" key="1">
    <source>
        <dbReference type="SAM" id="Phobius"/>
    </source>
</evidence>
<dbReference type="Gene3D" id="3.40.50.1820">
    <property type="entry name" value="alpha/beta hydrolase"/>
    <property type="match status" value="1"/>
</dbReference>
<dbReference type="AlphaFoldDB" id="A0A8X8ZK85"/>
<reference evidence="3" key="1">
    <citation type="submission" date="2018-01" db="EMBL/GenBank/DDBJ databases">
        <authorList>
            <person name="Mao J.F."/>
        </authorList>
    </citation>
    <scope>NUCLEOTIDE SEQUENCE</scope>
    <source>
        <strain evidence="3">Huo1</strain>
        <tissue evidence="3">Leaf</tissue>
    </source>
</reference>
<dbReference type="InterPro" id="IPR029058">
    <property type="entry name" value="AB_hydrolase_fold"/>
</dbReference>
<organism evidence="3">
    <name type="scientific">Salvia splendens</name>
    <name type="common">Scarlet sage</name>
    <dbReference type="NCBI Taxonomy" id="180675"/>
    <lineage>
        <taxon>Eukaryota</taxon>
        <taxon>Viridiplantae</taxon>
        <taxon>Streptophyta</taxon>
        <taxon>Embryophyta</taxon>
        <taxon>Tracheophyta</taxon>
        <taxon>Spermatophyta</taxon>
        <taxon>Magnoliopsida</taxon>
        <taxon>eudicotyledons</taxon>
        <taxon>Gunneridae</taxon>
        <taxon>Pentapetalae</taxon>
        <taxon>asterids</taxon>
        <taxon>lamiids</taxon>
        <taxon>Lamiales</taxon>
        <taxon>Lamiaceae</taxon>
        <taxon>Nepetoideae</taxon>
        <taxon>Mentheae</taxon>
        <taxon>Salviinae</taxon>
        <taxon>Salvia</taxon>
        <taxon>Salvia subgen. Calosphace</taxon>
        <taxon>core Calosphace</taxon>
    </lineage>
</organism>
<evidence type="ECO:0000313" key="4">
    <source>
        <dbReference type="Proteomes" id="UP000298416"/>
    </source>
</evidence>
<keyword evidence="4" id="KW-1185">Reference proteome</keyword>
<keyword evidence="1" id="KW-0812">Transmembrane</keyword>
<gene>
    <name evidence="3" type="ORF">SASPL_130738</name>
</gene>
<feature type="domain" description="AB hydrolase-1" evidence="2">
    <location>
        <begin position="132"/>
        <end position="225"/>
    </location>
</feature>
<feature type="transmembrane region" description="Helical" evidence="1">
    <location>
        <begin position="20"/>
        <end position="40"/>
    </location>
</feature>
<dbReference type="SUPFAM" id="SSF53474">
    <property type="entry name" value="alpha/beta-Hydrolases"/>
    <property type="match status" value="1"/>
</dbReference>
<reference evidence="3" key="2">
    <citation type="submission" date="2020-08" db="EMBL/GenBank/DDBJ databases">
        <title>Plant Genome Project.</title>
        <authorList>
            <person name="Zhang R.-G."/>
        </authorList>
    </citation>
    <scope>NUCLEOTIDE SEQUENCE</scope>
    <source>
        <strain evidence="3">Huo1</strain>
        <tissue evidence="3">Leaf</tissue>
    </source>
</reference>
<name>A0A8X8ZK85_SALSN</name>
<dbReference type="EMBL" id="PNBA02000011">
    <property type="protein sequence ID" value="KAG6407741.1"/>
    <property type="molecule type" value="Genomic_DNA"/>
</dbReference>
<comment type="caution">
    <text evidence="3">The sequence shown here is derived from an EMBL/GenBank/DDBJ whole genome shotgun (WGS) entry which is preliminary data.</text>
</comment>